<protein>
    <submittedName>
        <fullName evidence="2">Phosphotransferase</fullName>
    </submittedName>
</protein>
<dbReference type="PANTHER" id="PTHR21310">
    <property type="entry name" value="AMINOGLYCOSIDE PHOSPHOTRANSFERASE-RELATED-RELATED"/>
    <property type="match status" value="1"/>
</dbReference>
<reference evidence="2 3" key="1">
    <citation type="submission" date="2019-10" db="EMBL/GenBank/DDBJ databases">
        <title>Rubrobacter sp nov SCSIO 52090 isolated from a deep-sea sediment in the South China Sea.</title>
        <authorList>
            <person name="Chen R.W."/>
        </authorList>
    </citation>
    <scope>NUCLEOTIDE SEQUENCE [LARGE SCALE GENOMIC DNA]</scope>
    <source>
        <strain evidence="2 3">SCSIO 52909</strain>
    </source>
</reference>
<keyword evidence="2" id="KW-0808">Transferase</keyword>
<dbReference type="KEGG" id="rub:GBA63_01410"/>
<dbReference type="Pfam" id="PF01636">
    <property type="entry name" value="APH"/>
    <property type="match status" value="1"/>
</dbReference>
<dbReference type="SUPFAM" id="SSF56112">
    <property type="entry name" value="Protein kinase-like (PK-like)"/>
    <property type="match status" value="1"/>
</dbReference>
<gene>
    <name evidence="2" type="ORF">GBA63_01410</name>
</gene>
<dbReference type="Gene3D" id="3.90.1200.10">
    <property type="match status" value="1"/>
</dbReference>
<evidence type="ECO:0000313" key="2">
    <source>
        <dbReference type="EMBL" id="QIN81433.1"/>
    </source>
</evidence>
<dbReference type="GO" id="GO:0016740">
    <property type="term" value="F:transferase activity"/>
    <property type="evidence" value="ECO:0007669"/>
    <property type="project" value="UniProtKB-KW"/>
</dbReference>
<dbReference type="Gene3D" id="3.30.200.20">
    <property type="entry name" value="Phosphorylase Kinase, domain 1"/>
    <property type="match status" value="1"/>
</dbReference>
<evidence type="ECO:0000259" key="1">
    <source>
        <dbReference type="Pfam" id="PF01636"/>
    </source>
</evidence>
<dbReference type="AlphaFoldDB" id="A0A6G8Q4R4"/>
<dbReference type="InterPro" id="IPR051678">
    <property type="entry name" value="AGP_Transferase"/>
</dbReference>
<dbReference type="PANTHER" id="PTHR21310:SF42">
    <property type="entry name" value="BIFUNCTIONAL AAC_APH"/>
    <property type="match status" value="1"/>
</dbReference>
<dbReference type="InterPro" id="IPR011009">
    <property type="entry name" value="Kinase-like_dom_sf"/>
</dbReference>
<keyword evidence="3" id="KW-1185">Reference proteome</keyword>
<organism evidence="2 3">
    <name type="scientific">Rubrobacter tropicus</name>
    <dbReference type="NCBI Taxonomy" id="2653851"/>
    <lineage>
        <taxon>Bacteria</taxon>
        <taxon>Bacillati</taxon>
        <taxon>Actinomycetota</taxon>
        <taxon>Rubrobacteria</taxon>
        <taxon>Rubrobacterales</taxon>
        <taxon>Rubrobacteraceae</taxon>
        <taxon>Rubrobacter</taxon>
    </lineage>
</organism>
<dbReference type="Proteomes" id="UP000501452">
    <property type="component" value="Chromosome"/>
</dbReference>
<dbReference type="RefSeq" id="WP_166172802.1">
    <property type="nucleotide sequence ID" value="NZ_CP045119.1"/>
</dbReference>
<name>A0A6G8Q4R4_9ACTN</name>
<dbReference type="InterPro" id="IPR002575">
    <property type="entry name" value="Aminoglycoside_PTrfase"/>
</dbReference>
<feature type="domain" description="Aminoglycoside phosphotransferase" evidence="1">
    <location>
        <begin position="41"/>
        <end position="259"/>
    </location>
</feature>
<evidence type="ECO:0000313" key="3">
    <source>
        <dbReference type="Proteomes" id="UP000501452"/>
    </source>
</evidence>
<proteinExistence type="predicted"/>
<dbReference type="EMBL" id="CP045119">
    <property type="protein sequence ID" value="QIN81433.1"/>
    <property type="molecule type" value="Genomic_DNA"/>
</dbReference>
<accession>A0A6G8Q4R4</accession>
<dbReference type="CDD" id="cd05155">
    <property type="entry name" value="APH_ChoK_like_1"/>
    <property type="match status" value="1"/>
</dbReference>
<sequence>MPTGKMHANEVHTDEPLVRRLLAAQFPQWANLPISAVRSTGTVNAIYRLGDHLYARLPRVEEWAKDLDKEWLWLPKLAPRLSLRLPEPVAMGHPAASYPFPWAVYGWIDGQPYSDGLVDEHQAAVDLARFVAELRRIDPVAGAPRGGREPLRELDAVTRAAVGSAGGIIDVEAATAAWVRALGAPAWKGEPVWIHGDLLRPNLLVREGRLHAVIDFGGVGVGDPAADVIPAWSVFGRAGRETFRDALDVDDGAWNRARGFALHQAAMIIPYYAKTNPDFVALAKRTVEEVIADHRHGA</sequence>